<dbReference type="InterPro" id="IPR011335">
    <property type="entry name" value="Restrct_endonuc-II-like"/>
</dbReference>
<proteinExistence type="predicted"/>
<keyword evidence="2" id="KW-1185">Reference proteome</keyword>
<sequence>MNQEPMPFIGTEAVAAGTVTRRTLVSRHRMVYRNVYLDKRVELDPQRRAVAAWLWSQRNATVAGLSAAALHGTKWIDAALPAELVRQDTCDVDGILIHRARLADEESCVVQGIPMTTPARTGFDIGRRDSLQTAIIRLDALANATDLKPHEVVGVAADHHGARGVVQLRRVVELMDGGAESPQETRTRLLLIAARFPKPRTQIVVVDDYGAFVGRMDMGWDEWKVGVEYDGPQHWDDPEQHARDIDRLADLAARGWVIIRVSRDLLRYRPHVFLARVRDAMRAVGWPNCDDIRLDARISWLDPANRVWA</sequence>
<name>A0A1X0JXY2_9MYCO</name>
<dbReference type="STRING" id="75922.BST47_03665"/>
<accession>A0A1X0JXY2</accession>
<comment type="caution">
    <text evidence="1">The sequence shown here is derived from an EMBL/GenBank/DDBJ whole genome shotgun (WGS) entry which is preliminary data.</text>
</comment>
<dbReference type="RefSeq" id="WP_083123866.1">
    <property type="nucleotide sequence ID" value="NZ_MVIM01000002.1"/>
</dbReference>
<dbReference type="EMBL" id="MVIM01000002">
    <property type="protein sequence ID" value="ORB67590.1"/>
    <property type="molecule type" value="Genomic_DNA"/>
</dbReference>
<organism evidence="1 2">
    <name type="scientific">Mycolicibacterium tusciae</name>
    <dbReference type="NCBI Taxonomy" id="75922"/>
    <lineage>
        <taxon>Bacteria</taxon>
        <taxon>Bacillati</taxon>
        <taxon>Actinomycetota</taxon>
        <taxon>Actinomycetes</taxon>
        <taxon>Mycobacteriales</taxon>
        <taxon>Mycobacteriaceae</taxon>
        <taxon>Mycolicibacterium</taxon>
    </lineage>
</organism>
<dbReference type="SUPFAM" id="SSF52980">
    <property type="entry name" value="Restriction endonuclease-like"/>
    <property type="match status" value="1"/>
</dbReference>
<evidence type="ECO:0000313" key="1">
    <source>
        <dbReference type="EMBL" id="ORB67590.1"/>
    </source>
</evidence>
<evidence type="ECO:0008006" key="3">
    <source>
        <dbReference type="Google" id="ProtNLM"/>
    </source>
</evidence>
<dbReference type="Proteomes" id="UP000192411">
    <property type="component" value="Unassembled WGS sequence"/>
</dbReference>
<dbReference type="AlphaFoldDB" id="A0A1X0JXY2"/>
<evidence type="ECO:0000313" key="2">
    <source>
        <dbReference type="Proteomes" id="UP000192411"/>
    </source>
</evidence>
<protein>
    <recommendedName>
        <fullName evidence="3">DUF559 domain-containing protein</fullName>
    </recommendedName>
</protein>
<dbReference type="Gene3D" id="3.40.960.10">
    <property type="entry name" value="VSR Endonuclease"/>
    <property type="match status" value="1"/>
</dbReference>
<dbReference type="OrthoDB" id="3173471at2"/>
<reference evidence="1 2" key="1">
    <citation type="submission" date="2017-02" db="EMBL/GenBank/DDBJ databases">
        <title>The new phylogeny of genus Mycobacterium.</title>
        <authorList>
            <person name="Tortoli E."/>
            <person name="Trovato A."/>
            <person name="Cirillo D.M."/>
        </authorList>
    </citation>
    <scope>NUCLEOTIDE SEQUENCE [LARGE SCALE GENOMIC DNA]</scope>
    <source>
        <strain evidence="1 2">DSM 44338</strain>
    </source>
</reference>
<gene>
    <name evidence="1" type="ORF">BST47_03665</name>
</gene>